<reference evidence="2 3" key="2">
    <citation type="submission" date="2018-11" db="EMBL/GenBank/DDBJ databases">
        <authorList>
            <consortium name="Pathogen Informatics"/>
        </authorList>
    </citation>
    <scope>NUCLEOTIDE SEQUENCE [LARGE SCALE GENOMIC DNA]</scope>
    <source>
        <strain evidence="2 3">NST_G2</strain>
    </source>
</reference>
<evidence type="ECO:0000313" key="4">
    <source>
        <dbReference type="WBParaSite" id="SSLN_0000915901-mRNA-1"/>
    </source>
</evidence>
<sequence length="316" mass="35107">MALPLRGIRARGGGTHKGGSGLASHLCPLPTLVFLTLSGHRAQVGGGEIAVAAAQSYYHLKLIPAQGTVPAPPGVEHTVNLVEIDGQTVDSGLAIYTVYFDFTKAFDRVDYDLLLLKLPSFGIGNKLLNLIFSYLNARAQRFKMSDVSSNPTHVRSGVILGSVLGPLLFSFFVNDVPDCFQYGRPFMYADDLKVAYRYKPVDRNIVLELLKKDLQAFAPWCFTWRLSLSWHKCSVMVIGDNHQTHLSIDGHDIKDIFPIFWVLTLWKLSSVLMAFTDSESCARLHAEGNIAGSGFFLSRQRTVVHRHTCWCRIPDP</sequence>
<evidence type="ECO:0000259" key="1">
    <source>
        <dbReference type="PROSITE" id="PS50878"/>
    </source>
</evidence>
<evidence type="ECO:0000313" key="2">
    <source>
        <dbReference type="EMBL" id="VDL95203.1"/>
    </source>
</evidence>
<organism evidence="4">
    <name type="scientific">Schistocephalus solidus</name>
    <name type="common">Tapeworm</name>
    <dbReference type="NCBI Taxonomy" id="70667"/>
    <lineage>
        <taxon>Eukaryota</taxon>
        <taxon>Metazoa</taxon>
        <taxon>Spiralia</taxon>
        <taxon>Lophotrochozoa</taxon>
        <taxon>Platyhelminthes</taxon>
        <taxon>Cestoda</taxon>
        <taxon>Eucestoda</taxon>
        <taxon>Diphyllobothriidea</taxon>
        <taxon>Diphyllobothriidae</taxon>
        <taxon>Schistocephalus</taxon>
    </lineage>
</organism>
<protein>
    <submittedName>
        <fullName evidence="4">Reverse transcriptase domain-containing protein</fullName>
    </submittedName>
</protein>
<dbReference type="EMBL" id="UYSU01034870">
    <property type="protein sequence ID" value="VDL95203.1"/>
    <property type="molecule type" value="Genomic_DNA"/>
</dbReference>
<dbReference type="AlphaFoldDB" id="A0A183SX70"/>
<gene>
    <name evidence="2" type="ORF">SSLN_LOCUS8818</name>
</gene>
<dbReference type="Proteomes" id="UP000275846">
    <property type="component" value="Unassembled WGS sequence"/>
</dbReference>
<keyword evidence="3" id="KW-1185">Reference proteome</keyword>
<name>A0A183SX70_SCHSO</name>
<accession>A0A183SX70</accession>
<proteinExistence type="predicted"/>
<reference evidence="4" key="1">
    <citation type="submission" date="2016-06" db="UniProtKB">
        <authorList>
            <consortium name="WormBaseParasite"/>
        </authorList>
    </citation>
    <scope>IDENTIFICATION</scope>
</reference>
<evidence type="ECO:0000313" key="3">
    <source>
        <dbReference type="Proteomes" id="UP000275846"/>
    </source>
</evidence>
<dbReference type="PROSITE" id="PS50878">
    <property type="entry name" value="RT_POL"/>
    <property type="match status" value="1"/>
</dbReference>
<dbReference type="Pfam" id="PF00078">
    <property type="entry name" value="RVT_1"/>
    <property type="match status" value="1"/>
</dbReference>
<dbReference type="InterPro" id="IPR000477">
    <property type="entry name" value="RT_dom"/>
</dbReference>
<dbReference type="WBParaSite" id="SSLN_0000915901-mRNA-1">
    <property type="protein sequence ID" value="SSLN_0000915901-mRNA-1"/>
    <property type="gene ID" value="SSLN_0000915901"/>
</dbReference>
<dbReference type="OrthoDB" id="10056483at2759"/>
<dbReference type="STRING" id="70667.A0A183SX70"/>
<feature type="domain" description="Reverse transcriptase" evidence="1">
    <location>
        <begin position="1"/>
        <end position="253"/>
    </location>
</feature>
<dbReference type="PANTHER" id="PTHR33332">
    <property type="entry name" value="REVERSE TRANSCRIPTASE DOMAIN-CONTAINING PROTEIN"/>
    <property type="match status" value="1"/>
</dbReference>